<dbReference type="PANTHER" id="PTHR36440">
    <property type="entry name" value="PUTATIVE (AFU_ORTHOLOGUE AFUA_8G07350)-RELATED"/>
    <property type="match status" value="1"/>
</dbReference>
<dbReference type="Pfam" id="PF07883">
    <property type="entry name" value="Cupin_2"/>
    <property type="match status" value="1"/>
</dbReference>
<accession>A0A223NWB4</accession>
<dbReference type="CDD" id="cd02208">
    <property type="entry name" value="cupin_RmlC-like"/>
    <property type="match status" value="1"/>
</dbReference>
<evidence type="ECO:0000259" key="1">
    <source>
        <dbReference type="Pfam" id="PF07883"/>
    </source>
</evidence>
<feature type="domain" description="Cupin type-2" evidence="1">
    <location>
        <begin position="86"/>
        <end position="154"/>
    </location>
</feature>
<dbReference type="PANTHER" id="PTHR36440:SF1">
    <property type="entry name" value="PUTATIVE (AFU_ORTHOLOGUE AFUA_8G07350)-RELATED"/>
    <property type="match status" value="1"/>
</dbReference>
<dbReference type="SUPFAM" id="SSF51182">
    <property type="entry name" value="RmlC-like cupins"/>
    <property type="match status" value="1"/>
</dbReference>
<dbReference type="InterPro" id="IPR014710">
    <property type="entry name" value="RmlC-like_jellyroll"/>
</dbReference>
<dbReference type="RefSeq" id="WP_211710264.1">
    <property type="nucleotide sequence ID" value="NZ_CP022743.1"/>
</dbReference>
<dbReference type="InterPro" id="IPR053146">
    <property type="entry name" value="QDO-like"/>
</dbReference>
<keyword evidence="3" id="KW-1185">Reference proteome</keyword>
<dbReference type="EMBL" id="CP022743">
    <property type="protein sequence ID" value="ASU34163.1"/>
    <property type="molecule type" value="Genomic_DNA"/>
</dbReference>
<dbReference type="AlphaFoldDB" id="A0A223NWB4"/>
<gene>
    <name evidence="2" type="ORF">MuYL_2274</name>
</gene>
<dbReference type="Gene3D" id="2.60.120.10">
    <property type="entry name" value="Jelly Rolls"/>
    <property type="match status" value="1"/>
</dbReference>
<reference evidence="2 3" key="1">
    <citation type="submission" date="2017-08" db="EMBL/GenBank/DDBJ databases">
        <title>Complete genome sequence of Mucilaginibacter sp. strain BJC16-A31.</title>
        <authorList>
            <consortium name="Henan University of Science and Technology"/>
            <person name="You X."/>
        </authorList>
    </citation>
    <scope>NUCLEOTIDE SEQUENCE [LARGE SCALE GENOMIC DNA]</scope>
    <source>
        <strain evidence="2 3">BJC16-A31</strain>
    </source>
</reference>
<evidence type="ECO:0000313" key="3">
    <source>
        <dbReference type="Proteomes" id="UP000215002"/>
    </source>
</evidence>
<name>A0A223NWB4_9SPHI</name>
<proteinExistence type="predicted"/>
<protein>
    <submittedName>
        <fullName evidence="2">Cupin</fullName>
    </submittedName>
</protein>
<organism evidence="2 3">
    <name type="scientific">Mucilaginibacter xinganensis</name>
    <dbReference type="NCBI Taxonomy" id="1234841"/>
    <lineage>
        <taxon>Bacteria</taxon>
        <taxon>Pseudomonadati</taxon>
        <taxon>Bacteroidota</taxon>
        <taxon>Sphingobacteriia</taxon>
        <taxon>Sphingobacteriales</taxon>
        <taxon>Sphingobacteriaceae</taxon>
        <taxon>Mucilaginibacter</taxon>
    </lineage>
</organism>
<dbReference type="InterPro" id="IPR013096">
    <property type="entry name" value="Cupin_2"/>
</dbReference>
<sequence>MKKDMSVSRRNWVQNMAMATAGVGLAQFAFGREQTQSRDEQKDSQPLLPFYLPPQQPLQPGSGGIDIRTWVRSSKTNMQFSCVETAVAPRTMGPAPHVHKGLDELMLVLEGTATVIVDGNVEEIRAGGWHFRPRKLEHTFWNGSEKPLRFIDMYFNQNFEDFLEELFHQIFPDMVKNNLSPQDPQIAARLKNLDKRFGITTFPEKRQPIIEKYGLKG</sequence>
<dbReference type="Proteomes" id="UP000215002">
    <property type="component" value="Chromosome"/>
</dbReference>
<evidence type="ECO:0000313" key="2">
    <source>
        <dbReference type="EMBL" id="ASU34163.1"/>
    </source>
</evidence>
<dbReference type="KEGG" id="muc:MuYL_2274"/>
<dbReference type="InterPro" id="IPR011051">
    <property type="entry name" value="RmlC_Cupin_sf"/>
</dbReference>